<reference evidence="2 3" key="1">
    <citation type="submission" date="2015-09" db="EMBL/GenBank/DDBJ databases">
        <title>Identification and resolution of microdiversity through metagenomic sequencing of parallel consortia.</title>
        <authorList>
            <person name="Nelson W.C."/>
            <person name="Romine M.F."/>
            <person name="Lindemann S.R."/>
        </authorList>
    </citation>
    <scope>NUCLEOTIDE SEQUENCE [LARGE SCALE GENOMIC DNA]</scope>
    <source>
        <strain evidence="2">HL-49</strain>
    </source>
</reference>
<gene>
    <name evidence="2" type="ORF">HLUCCX10_06865</name>
</gene>
<organism evidence="2 3">
    <name type="scientific">Algoriphagus marincola HL-49</name>
    <dbReference type="NCBI Taxonomy" id="1305737"/>
    <lineage>
        <taxon>Bacteria</taxon>
        <taxon>Pseudomonadati</taxon>
        <taxon>Bacteroidota</taxon>
        <taxon>Cytophagia</taxon>
        <taxon>Cytophagales</taxon>
        <taxon>Cyclobacteriaceae</taxon>
        <taxon>Algoriphagus</taxon>
    </lineage>
</organism>
<dbReference type="Proteomes" id="UP000050421">
    <property type="component" value="Unassembled WGS sequence"/>
</dbReference>
<feature type="domain" description="DUF5615" evidence="1">
    <location>
        <begin position="55"/>
        <end position="132"/>
    </location>
</feature>
<dbReference type="Pfam" id="PF18480">
    <property type="entry name" value="DUF5615"/>
    <property type="match status" value="1"/>
</dbReference>
<dbReference type="STRING" id="1305737.GCA_000526355_03088"/>
<evidence type="ECO:0000313" key="2">
    <source>
        <dbReference type="EMBL" id="KPQ17194.1"/>
    </source>
</evidence>
<proteinExistence type="predicted"/>
<dbReference type="InterPro" id="IPR041049">
    <property type="entry name" value="DUF5615"/>
</dbReference>
<name>A0A0N8KGK5_9BACT</name>
<dbReference type="EMBL" id="LJXT01000033">
    <property type="protein sequence ID" value="KPQ17194.1"/>
    <property type="molecule type" value="Genomic_DNA"/>
</dbReference>
<protein>
    <recommendedName>
        <fullName evidence="1">DUF5615 domain-containing protein</fullName>
    </recommendedName>
</protein>
<sequence>MKLLFDQNISPKILKTLPPKFSSVYFLIFIGQMVPKAFGMTINPEISGHFPVCLMMILIVSISSSQQVRFVGLENASDMEIFQFAKKNHFTIVSFDSDFIDLNSIYGTPPKIIYLNSGNLTTKEKEYIQNRYFNLMIDRMVTTIFRHSHFVNRNSSIVNHKSESIAS</sequence>
<comment type="caution">
    <text evidence="2">The sequence shown here is derived from an EMBL/GenBank/DDBJ whole genome shotgun (WGS) entry which is preliminary data.</text>
</comment>
<dbReference type="PATRIC" id="fig|1305737.6.peg.2039"/>
<dbReference type="AlphaFoldDB" id="A0A0N8KGK5"/>
<evidence type="ECO:0000259" key="1">
    <source>
        <dbReference type="Pfam" id="PF18480"/>
    </source>
</evidence>
<evidence type="ECO:0000313" key="3">
    <source>
        <dbReference type="Proteomes" id="UP000050421"/>
    </source>
</evidence>
<accession>A0A0N8KGK5</accession>